<keyword evidence="2" id="KW-1185">Reference proteome</keyword>
<dbReference type="InParanoid" id="A0A0C3EYW6"/>
<evidence type="ECO:0000313" key="2">
    <source>
        <dbReference type="Proteomes" id="UP000054166"/>
    </source>
</evidence>
<accession>A0A0C3EYW6</accession>
<reference evidence="2" key="2">
    <citation type="submission" date="2015-01" db="EMBL/GenBank/DDBJ databases">
        <title>Evolutionary Origins and Diversification of the Mycorrhizal Mutualists.</title>
        <authorList>
            <consortium name="DOE Joint Genome Institute"/>
            <consortium name="Mycorrhizal Genomics Consortium"/>
            <person name="Kohler A."/>
            <person name="Kuo A."/>
            <person name="Nagy L.G."/>
            <person name="Floudas D."/>
            <person name="Copeland A."/>
            <person name="Barry K.W."/>
            <person name="Cichocki N."/>
            <person name="Veneault-Fourrey C."/>
            <person name="LaButti K."/>
            <person name="Lindquist E.A."/>
            <person name="Lipzen A."/>
            <person name="Lundell T."/>
            <person name="Morin E."/>
            <person name="Murat C."/>
            <person name="Riley R."/>
            <person name="Ohm R."/>
            <person name="Sun H."/>
            <person name="Tunlid A."/>
            <person name="Henrissat B."/>
            <person name="Grigoriev I.V."/>
            <person name="Hibbett D.S."/>
            <person name="Martin F."/>
        </authorList>
    </citation>
    <scope>NUCLEOTIDE SEQUENCE [LARGE SCALE GENOMIC DNA]</scope>
    <source>
        <strain evidence="2">F 1598</strain>
    </source>
</reference>
<dbReference type="AlphaFoldDB" id="A0A0C3EYW6"/>
<proteinExistence type="predicted"/>
<dbReference type="EMBL" id="KN833100">
    <property type="protein sequence ID" value="KIM72936.1"/>
    <property type="molecule type" value="Genomic_DNA"/>
</dbReference>
<protein>
    <submittedName>
        <fullName evidence="1">Uncharacterized protein</fullName>
    </submittedName>
</protein>
<dbReference type="Proteomes" id="UP000054166">
    <property type="component" value="Unassembled WGS sequence"/>
</dbReference>
<name>A0A0C3EYW6_PILCF</name>
<dbReference type="STRING" id="765440.A0A0C3EYW6"/>
<sequence length="53" mass="6119">MDKAKITDALKRYSYPLGQIELLKHFVNIKRAHDPECTAMMDAQPKLRGRESC</sequence>
<dbReference type="HOGENOM" id="CLU_3074344_0_0_1"/>
<dbReference type="OrthoDB" id="2691546at2759"/>
<gene>
    <name evidence="1" type="ORF">PILCRDRAFT_829467</name>
</gene>
<reference evidence="1 2" key="1">
    <citation type="submission" date="2014-04" db="EMBL/GenBank/DDBJ databases">
        <authorList>
            <consortium name="DOE Joint Genome Institute"/>
            <person name="Kuo A."/>
            <person name="Tarkka M."/>
            <person name="Buscot F."/>
            <person name="Kohler A."/>
            <person name="Nagy L.G."/>
            <person name="Floudas D."/>
            <person name="Copeland A."/>
            <person name="Barry K.W."/>
            <person name="Cichocki N."/>
            <person name="Veneault-Fourrey C."/>
            <person name="LaButti K."/>
            <person name="Lindquist E.A."/>
            <person name="Lipzen A."/>
            <person name="Lundell T."/>
            <person name="Morin E."/>
            <person name="Murat C."/>
            <person name="Sun H."/>
            <person name="Tunlid A."/>
            <person name="Henrissat B."/>
            <person name="Grigoriev I.V."/>
            <person name="Hibbett D.S."/>
            <person name="Martin F."/>
            <person name="Nordberg H.P."/>
            <person name="Cantor M.N."/>
            <person name="Hua S.X."/>
        </authorList>
    </citation>
    <scope>NUCLEOTIDE SEQUENCE [LARGE SCALE GENOMIC DNA]</scope>
    <source>
        <strain evidence="1 2">F 1598</strain>
    </source>
</reference>
<feature type="non-terminal residue" evidence="1">
    <location>
        <position position="53"/>
    </location>
</feature>
<evidence type="ECO:0000313" key="1">
    <source>
        <dbReference type="EMBL" id="KIM72936.1"/>
    </source>
</evidence>
<organism evidence="1 2">
    <name type="scientific">Piloderma croceum (strain F 1598)</name>
    <dbReference type="NCBI Taxonomy" id="765440"/>
    <lineage>
        <taxon>Eukaryota</taxon>
        <taxon>Fungi</taxon>
        <taxon>Dikarya</taxon>
        <taxon>Basidiomycota</taxon>
        <taxon>Agaricomycotina</taxon>
        <taxon>Agaricomycetes</taxon>
        <taxon>Agaricomycetidae</taxon>
        <taxon>Atheliales</taxon>
        <taxon>Atheliaceae</taxon>
        <taxon>Piloderma</taxon>
    </lineage>
</organism>